<accession>A0A068RXN6</accession>
<keyword evidence="2" id="KW-1185">Reference proteome</keyword>
<evidence type="ECO:0000313" key="1">
    <source>
        <dbReference type="EMBL" id="CDH54908.1"/>
    </source>
</evidence>
<organism evidence="1 2">
    <name type="scientific">Lichtheimia corymbifera JMRC:FSU:9682</name>
    <dbReference type="NCBI Taxonomy" id="1263082"/>
    <lineage>
        <taxon>Eukaryota</taxon>
        <taxon>Fungi</taxon>
        <taxon>Fungi incertae sedis</taxon>
        <taxon>Mucoromycota</taxon>
        <taxon>Mucoromycotina</taxon>
        <taxon>Mucoromycetes</taxon>
        <taxon>Mucorales</taxon>
        <taxon>Lichtheimiaceae</taxon>
        <taxon>Lichtheimia</taxon>
    </lineage>
</organism>
<name>A0A068RXN6_9FUNG</name>
<dbReference type="AlphaFoldDB" id="A0A068RXN6"/>
<sequence length="106" mass="11933">MASAHFVDYWCLMTLGCVPGWEIYDSFVGDISTRQLGPYGDSFDMKHVAFVSDIIKIGIEQESRLGGQTKILNEALKLEADNQAILSYPCQPNCCIAQSRYYGWNQ</sequence>
<gene>
    <name evidence="1" type="ORF">LCOR_06119.1</name>
</gene>
<protein>
    <submittedName>
        <fullName evidence="1">Uncharacterized protein</fullName>
    </submittedName>
</protein>
<dbReference type="VEuPathDB" id="FungiDB:LCOR_06119.1"/>
<comment type="caution">
    <text evidence="1">The sequence shown here is derived from an EMBL/GenBank/DDBJ whole genome shotgun (WGS) entry which is preliminary data.</text>
</comment>
<dbReference type="Proteomes" id="UP000027586">
    <property type="component" value="Unassembled WGS sequence"/>
</dbReference>
<evidence type="ECO:0000313" key="2">
    <source>
        <dbReference type="Proteomes" id="UP000027586"/>
    </source>
</evidence>
<reference evidence="1" key="1">
    <citation type="submission" date="2013-08" db="EMBL/GenBank/DDBJ databases">
        <title>Gene expansion shapes genome architecture in the human pathogen Lichtheimia corymbifera: an evolutionary genomics analysis in the ancient terrestrial Mucorales (Mucoromycotina).</title>
        <authorList>
            <person name="Schwartze V.U."/>
            <person name="Winter S."/>
            <person name="Shelest E."/>
            <person name="Marcet-Houben M."/>
            <person name="Horn F."/>
            <person name="Wehner S."/>
            <person name="Hoffmann K."/>
            <person name="Riege K."/>
            <person name="Sammeth M."/>
            <person name="Nowrousian M."/>
            <person name="Valiante V."/>
            <person name="Linde J."/>
            <person name="Jacobsen I.D."/>
            <person name="Marz M."/>
            <person name="Brakhage A.A."/>
            <person name="Gabaldon T."/>
            <person name="Bocker S."/>
            <person name="Voigt K."/>
        </authorList>
    </citation>
    <scope>NUCLEOTIDE SEQUENCE [LARGE SCALE GENOMIC DNA]</scope>
    <source>
        <strain evidence="1">FSU 9682</strain>
    </source>
</reference>
<dbReference type="EMBL" id="CBTN010000026">
    <property type="protein sequence ID" value="CDH54908.1"/>
    <property type="molecule type" value="Genomic_DNA"/>
</dbReference>
<proteinExistence type="predicted"/>